<evidence type="ECO:0008006" key="3">
    <source>
        <dbReference type="Google" id="ProtNLM"/>
    </source>
</evidence>
<proteinExistence type="predicted"/>
<accession>A0A7G6RKV9</accession>
<dbReference type="AlphaFoldDB" id="A0A7G6RKV9"/>
<gene>
    <name evidence="1" type="ORF">HB770_19970</name>
</gene>
<evidence type="ECO:0000313" key="1">
    <source>
        <dbReference type="EMBL" id="QND42891.1"/>
    </source>
</evidence>
<organism evidence="1 2">
    <name type="scientific">Rhizobium leguminosarum bv. viciae</name>
    <dbReference type="NCBI Taxonomy" id="387"/>
    <lineage>
        <taxon>Bacteria</taxon>
        <taxon>Pseudomonadati</taxon>
        <taxon>Pseudomonadota</taxon>
        <taxon>Alphaproteobacteria</taxon>
        <taxon>Hyphomicrobiales</taxon>
        <taxon>Rhizobiaceae</taxon>
        <taxon>Rhizobium/Agrobacterium group</taxon>
        <taxon>Rhizobium</taxon>
    </lineage>
</organism>
<dbReference type="EMBL" id="CP050549">
    <property type="protein sequence ID" value="QND42891.1"/>
    <property type="molecule type" value="Genomic_DNA"/>
</dbReference>
<protein>
    <recommendedName>
        <fullName evidence="3">Apea-like HEPN domain-containing protein</fullName>
    </recommendedName>
</protein>
<sequence length="256" mass="28287">MSHAMVAFNPAPPGKHHPAPWRAARAGYAFDILIEISIPASAIRPEGLSDEDVIWWIAALIRLCGYPYAIVPVISDFPFAEGASSKDELSLKPFETENRFLHAGPEPQPLDAYSLQWIKEKWAPGAKLLAQNPKLKSSLQALDACTVKNKTSASLLAVWGGLEQLFAPSAGELRFRVASYISSYLEPLGPKRLEMFKRILKLYDERSSAAHTARDGDARSLADSWLLLRAALLKMIDDDKVPSQSDLESLLFCDQP</sequence>
<name>A0A7G6RKV9_RHILV</name>
<reference evidence="2" key="1">
    <citation type="journal article" date="2020" name="Mol. Plant Microbe">
        <title>Rhizobial microsymbionts of the narrowly endemic Oxytropis species growing in Kamchatka are characterized by significant genetic diversity and possess a set of genes that are associated with T3SS and T6SS secretion systems and can affect the development of symbiosis.</title>
        <authorList>
            <person name="Safronova V."/>
            <person name="Guro P."/>
            <person name="Sazanova A."/>
            <person name="Kuznetsova I."/>
            <person name="Belimov A."/>
            <person name="Yakubov V."/>
            <person name="Chirak E."/>
            <person name="Afonin A."/>
            <person name="Gogolev Y."/>
            <person name="Andronov E."/>
            <person name="Tikhonovich I."/>
        </authorList>
    </citation>
    <scope>NUCLEOTIDE SEQUENCE [LARGE SCALE GENOMIC DNA]</scope>
    <source>
        <strain evidence="2">RCAM0610</strain>
    </source>
</reference>
<evidence type="ECO:0000313" key="2">
    <source>
        <dbReference type="Proteomes" id="UP000515518"/>
    </source>
</evidence>
<dbReference type="Proteomes" id="UP000515518">
    <property type="component" value="Chromosome"/>
</dbReference>